<dbReference type="AlphaFoldDB" id="G7H2K5"/>
<evidence type="ECO:0000313" key="3">
    <source>
        <dbReference type="Proteomes" id="UP000035088"/>
    </source>
</evidence>
<dbReference type="InterPro" id="IPR029032">
    <property type="entry name" value="AhpD-like"/>
</dbReference>
<evidence type="ECO:0000259" key="1">
    <source>
        <dbReference type="Pfam" id="PF02627"/>
    </source>
</evidence>
<keyword evidence="3" id="KW-1185">Reference proteome</keyword>
<dbReference type="SUPFAM" id="SSF69118">
    <property type="entry name" value="AhpD-like"/>
    <property type="match status" value="1"/>
</dbReference>
<name>G7H2K5_9ACTN</name>
<organism evidence="2 3">
    <name type="scientific">Gordonia araii NBRC 100433</name>
    <dbReference type="NCBI Taxonomy" id="1073574"/>
    <lineage>
        <taxon>Bacteria</taxon>
        <taxon>Bacillati</taxon>
        <taxon>Actinomycetota</taxon>
        <taxon>Actinomycetes</taxon>
        <taxon>Mycobacteriales</taxon>
        <taxon>Gordoniaceae</taxon>
        <taxon>Gordonia</taxon>
    </lineage>
</organism>
<dbReference type="Gene3D" id="1.20.1290.10">
    <property type="entry name" value="AhpD-like"/>
    <property type="match status" value="1"/>
</dbReference>
<dbReference type="PANTHER" id="PTHR34846">
    <property type="entry name" value="4-CARBOXYMUCONOLACTONE DECARBOXYLASE FAMILY PROTEIN (AFU_ORTHOLOGUE AFUA_6G11590)"/>
    <property type="match status" value="1"/>
</dbReference>
<dbReference type="Proteomes" id="UP000035088">
    <property type="component" value="Unassembled WGS sequence"/>
</dbReference>
<accession>G7H2K5</accession>
<dbReference type="STRING" id="1073574.GOARA_051_00240"/>
<dbReference type="EMBL" id="BAEE01000051">
    <property type="protein sequence ID" value="GAB10080.1"/>
    <property type="molecule type" value="Genomic_DNA"/>
</dbReference>
<dbReference type="InterPro" id="IPR003779">
    <property type="entry name" value="CMD-like"/>
</dbReference>
<protein>
    <recommendedName>
        <fullName evidence="1">Carboxymuconolactone decarboxylase-like domain-containing protein</fullName>
    </recommendedName>
</protein>
<sequence length="207" mass="23213">MALRLAPETASNGRQIRPRGQEDIMRAFHRLWGYAKAFSQSKRNRADLYRWLIRRPLILLATGWYEVSLLFSNRLDPRYKELALLKSAGMVSCEFCLDIGSALARTAGISEQQLRDLPVYAESDAYTDVEKLVLAFAEAMTATPAVGDDLAEIRERLLEHFTKGQVAELAAEIAWENQRARLNQALGVRPTGMSDGEACALPERRAS</sequence>
<proteinExistence type="predicted"/>
<dbReference type="PANTHER" id="PTHR34846:SF10">
    <property type="entry name" value="CYTOPLASMIC PROTEIN"/>
    <property type="match status" value="1"/>
</dbReference>
<comment type="caution">
    <text evidence="2">The sequence shown here is derived from an EMBL/GenBank/DDBJ whole genome shotgun (WGS) entry which is preliminary data.</text>
</comment>
<dbReference type="Pfam" id="PF02627">
    <property type="entry name" value="CMD"/>
    <property type="match status" value="1"/>
</dbReference>
<reference evidence="2 3" key="1">
    <citation type="submission" date="2011-11" db="EMBL/GenBank/DDBJ databases">
        <title>Whole genome shotgun sequence of Gordonia araii NBRC 100433.</title>
        <authorList>
            <person name="Yoshida Y."/>
            <person name="Hosoyama A."/>
            <person name="Tsuchikane K."/>
            <person name="Katsumata H."/>
            <person name="Yamazaki S."/>
            <person name="Fujita N."/>
        </authorList>
    </citation>
    <scope>NUCLEOTIDE SEQUENCE [LARGE SCALE GENOMIC DNA]</scope>
    <source>
        <strain evidence="2 3">NBRC 100433</strain>
    </source>
</reference>
<gene>
    <name evidence="2" type="ORF">GOARA_051_00240</name>
</gene>
<evidence type="ECO:0000313" key="2">
    <source>
        <dbReference type="EMBL" id="GAB10080.1"/>
    </source>
</evidence>
<dbReference type="GO" id="GO:0051920">
    <property type="term" value="F:peroxiredoxin activity"/>
    <property type="evidence" value="ECO:0007669"/>
    <property type="project" value="InterPro"/>
</dbReference>
<feature type="domain" description="Carboxymuconolactone decarboxylase-like" evidence="1">
    <location>
        <begin position="62"/>
        <end position="138"/>
    </location>
</feature>